<dbReference type="PANTHER" id="PTHR11571">
    <property type="entry name" value="GLUTATHIONE S-TRANSFERASE"/>
    <property type="match status" value="1"/>
</dbReference>
<sequence>MAITLHYFDLYARGETSRIILHYNGTEFTDHRISFEEWPNLRDNGFSEFSELPQMEIDNLKLVQSHCISRYLCQKFGYVPKNHIDEYYVESICDLKEDIYRHFANLTFSGNFEQLEEDMQETAMPWWLRKIEARLVRNQNGDGWFVGSNPTRADFEIFQLIYDYLICNEKENTYKMMLETNAPKVKAFVKRFLEGSPRVAGYLSTRPVCFF</sequence>
<dbReference type="InterPro" id="IPR040079">
    <property type="entry name" value="Glutathione_S-Trfase"/>
</dbReference>
<dbReference type="AlphaFoldDB" id="A0A1R2BPC5"/>
<dbReference type="Pfam" id="PF14497">
    <property type="entry name" value="GST_C_3"/>
    <property type="match status" value="1"/>
</dbReference>
<organism evidence="3 4">
    <name type="scientific">Stentor coeruleus</name>
    <dbReference type="NCBI Taxonomy" id="5963"/>
    <lineage>
        <taxon>Eukaryota</taxon>
        <taxon>Sar</taxon>
        <taxon>Alveolata</taxon>
        <taxon>Ciliophora</taxon>
        <taxon>Postciliodesmatophora</taxon>
        <taxon>Heterotrichea</taxon>
        <taxon>Heterotrichida</taxon>
        <taxon>Stentoridae</taxon>
        <taxon>Stentor</taxon>
    </lineage>
</organism>
<dbReference type="Proteomes" id="UP000187209">
    <property type="component" value="Unassembled WGS sequence"/>
</dbReference>
<feature type="domain" description="GST N-terminal" evidence="1">
    <location>
        <begin position="1"/>
        <end position="80"/>
    </location>
</feature>
<evidence type="ECO:0000259" key="1">
    <source>
        <dbReference type="PROSITE" id="PS50404"/>
    </source>
</evidence>
<dbReference type="GO" id="GO:0006749">
    <property type="term" value="P:glutathione metabolic process"/>
    <property type="evidence" value="ECO:0007669"/>
    <property type="project" value="TreeGrafter"/>
</dbReference>
<proteinExistence type="predicted"/>
<dbReference type="PROSITE" id="PS50404">
    <property type="entry name" value="GST_NTER"/>
    <property type="match status" value="1"/>
</dbReference>
<reference evidence="3 4" key="1">
    <citation type="submission" date="2016-11" db="EMBL/GenBank/DDBJ databases">
        <title>The macronuclear genome of Stentor coeruleus: a giant cell with tiny introns.</title>
        <authorList>
            <person name="Slabodnick M."/>
            <person name="Ruby J.G."/>
            <person name="Reiff S.B."/>
            <person name="Swart E.C."/>
            <person name="Gosai S."/>
            <person name="Prabakaran S."/>
            <person name="Witkowska E."/>
            <person name="Larue G.E."/>
            <person name="Fisher S."/>
            <person name="Freeman R.M."/>
            <person name="Gunawardena J."/>
            <person name="Chu W."/>
            <person name="Stover N.A."/>
            <person name="Gregory B.D."/>
            <person name="Nowacki M."/>
            <person name="Derisi J."/>
            <person name="Roy S.W."/>
            <person name="Marshall W.F."/>
            <person name="Sood P."/>
        </authorList>
    </citation>
    <scope>NUCLEOTIDE SEQUENCE [LARGE SCALE GENOMIC DNA]</scope>
    <source>
        <strain evidence="3">WM001</strain>
    </source>
</reference>
<dbReference type="GO" id="GO:0004364">
    <property type="term" value="F:glutathione transferase activity"/>
    <property type="evidence" value="ECO:0007669"/>
    <property type="project" value="TreeGrafter"/>
</dbReference>
<dbReference type="InterPro" id="IPR004046">
    <property type="entry name" value="GST_C"/>
</dbReference>
<keyword evidence="4" id="KW-1185">Reference proteome</keyword>
<dbReference type="Pfam" id="PF02798">
    <property type="entry name" value="GST_N"/>
    <property type="match status" value="1"/>
</dbReference>
<dbReference type="InterPro" id="IPR004045">
    <property type="entry name" value="Glutathione_S-Trfase_N"/>
</dbReference>
<dbReference type="CDD" id="cd03192">
    <property type="entry name" value="GST_C_Sigma_like"/>
    <property type="match status" value="1"/>
</dbReference>
<gene>
    <name evidence="3" type="ORF">SteCoe_21563</name>
</gene>
<dbReference type="SFLD" id="SFLDS00019">
    <property type="entry name" value="Glutathione_Transferase_(cytos"/>
    <property type="match status" value="1"/>
</dbReference>
<dbReference type="SUPFAM" id="SSF47616">
    <property type="entry name" value="GST C-terminal domain-like"/>
    <property type="match status" value="1"/>
</dbReference>
<dbReference type="OrthoDB" id="414243at2759"/>
<dbReference type="InterPro" id="IPR050213">
    <property type="entry name" value="GST_superfamily"/>
</dbReference>
<dbReference type="CDD" id="cd03039">
    <property type="entry name" value="GST_N_Sigma_like"/>
    <property type="match status" value="1"/>
</dbReference>
<evidence type="ECO:0000313" key="3">
    <source>
        <dbReference type="EMBL" id="OMJ78584.1"/>
    </source>
</evidence>
<evidence type="ECO:0008006" key="5">
    <source>
        <dbReference type="Google" id="ProtNLM"/>
    </source>
</evidence>
<evidence type="ECO:0000313" key="4">
    <source>
        <dbReference type="Proteomes" id="UP000187209"/>
    </source>
</evidence>
<evidence type="ECO:0000259" key="2">
    <source>
        <dbReference type="PROSITE" id="PS50405"/>
    </source>
</evidence>
<dbReference type="SUPFAM" id="SSF52833">
    <property type="entry name" value="Thioredoxin-like"/>
    <property type="match status" value="1"/>
</dbReference>
<accession>A0A1R2BPC5</accession>
<comment type="caution">
    <text evidence="3">The sequence shown here is derived from an EMBL/GenBank/DDBJ whole genome shotgun (WGS) entry which is preliminary data.</text>
</comment>
<dbReference type="InterPro" id="IPR036249">
    <property type="entry name" value="Thioredoxin-like_sf"/>
</dbReference>
<feature type="domain" description="GST C-terminal" evidence="2">
    <location>
        <begin position="82"/>
        <end position="211"/>
    </location>
</feature>
<name>A0A1R2BPC5_9CILI</name>
<dbReference type="PROSITE" id="PS50405">
    <property type="entry name" value="GST_CTER"/>
    <property type="match status" value="1"/>
</dbReference>
<dbReference type="EMBL" id="MPUH01000514">
    <property type="protein sequence ID" value="OMJ78584.1"/>
    <property type="molecule type" value="Genomic_DNA"/>
</dbReference>
<dbReference type="InterPro" id="IPR036282">
    <property type="entry name" value="Glutathione-S-Trfase_C_sf"/>
</dbReference>
<dbReference type="InterPro" id="IPR010987">
    <property type="entry name" value="Glutathione-S-Trfase_C-like"/>
</dbReference>
<protein>
    <recommendedName>
        <fullName evidence="5">Glutathione transferase</fullName>
    </recommendedName>
</protein>
<dbReference type="Gene3D" id="1.20.1050.130">
    <property type="match status" value="1"/>
</dbReference>